<dbReference type="EMBL" id="CP006771">
    <property type="protein sequence ID" value="AGX88963.1"/>
    <property type="molecule type" value="Genomic_DNA"/>
</dbReference>
<evidence type="ECO:0000313" key="3">
    <source>
        <dbReference type="EMBL" id="AGX88963.1"/>
    </source>
</evidence>
<name>U5NFG4_9MOLU</name>
<feature type="region of interest" description="Disordered" evidence="2">
    <location>
        <begin position="141"/>
        <end position="180"/>
    </location>
</feature>
<feature type="compositionally biased region" description="Low complexity" evidence="2">
    <location>
        <begin position="153"/>
        <end position="162"/>
    </location>
</feature>
<protein>
    <submittedName>
        <fullName evidence="3">Uncharacterized protein</fullName>
    </submittedName>
</protein>
<feature type="coiled-coil region" evidence="1">
    <location>
        <begin position="195"/>
        <end position="222"/>
    </location>
</feature>
<gene>
    <name evidence="3" type="ORF">PRV_00990</name>
</gene>
<feature type="compositionally biased region" description="Basic and acidic residues" evidence="2">
    <location>
        <begin position="166"/>
        <end position="180"/>
    </location>
</feature>
<accession>U5NFG4</accession>
<reference evidence="3" key="1">
    <citation type="journal article" date="2013" name="Genome Announc.">
        <title>Genome Sequence of Mycoplasma parvum (Formerly Eperythrozoon parvum), a Diminutive Hemoplasma of the Pig.</title>
        <authorList>
            <person name="do Nascimento N.C."/>
            <person name="Dos Santos A.P."/>
            <person name="Chu Y."/>
            <person name="Guimaraes A.M."/>
            <person name="Pagliaro A."/>
            <person name="Messick J.B."/>
        </authorList>
    </citation>
    <scope>NUCLEOTIDE SEQUENCE [LARGE SCALE GENOMIC DNA]</scope>
    <source>
        <strain evidence="3">Indiana</strain>
    </source>
</reference>
<dbReference type="Proteomes" id="UP000017119">
    <property type="component" value="Chromosome"/>
</dbReference>
<evidence type="ECO:0000256" key="2">
    <source>
        <dbReference type="SAM" id="MobiDB-lite"/>
    </source>
</evidence>
<dbReference type="PATRIC" id="fig|1403316.3.peg.174"/>
<dbReference type="STRING" id="1403316.PRV_00990"/>
<sequence length="359" mass="41093">MFYSFVPFSIGGSSLFFINSENLNSLISRISISGGGDSPLFNFNSSKNELKMDSHLIPKTEMKLQQENLKTSSLKEIETPENLKINQTNLNENQKIGNLKETVGNIVIEIDREAGVKTIEKEQEEKLSKVRQELQKHSNNFKEVVLTAKPPTSSESVSSAARSRGKRDSDSQTDMSSKKLTKEVRNSVGVYYQKHVELKDKKHELQKRLKNIEENAKDIEVKQERNDKYVDTKVFKSLEQIGWGTKNEIDFEKLIRSNFWDGGINPYGNLLTFEQWNQIVENFKKLEKEIKEIEASSSTKACSLAAFFIRSSHLCFRKRDELREQQKALKKLLPLVVKEKLLREMGLINGPSLSSLKVN</sequence>
<dbReference type="HOGENOM" id="CLU_771218_0_0_14"/>
<dbReference type="KEGG" id="mpv:PRV_00990"/>
<organism evidence="3 4">
    <name type="scientific">Mycoplasma parvum str. Indiana</name>
    <dbReference type="NCBI Taxonomy" id="1403316"/>
    <lineage>
        <taxon>Bacteria</taxon>
        <taxon>Bacillati</taxon>
        <taxon>Mycoplasmatota</taxon>
        <taxon>Mollicutes</taxon>
        <taxon>Mycoplasmataceae</taxon>
        <taxon>Mycoplasma</taxon>
    </lineage>
</organism>
<evidence type="ECO:0000256" key="1">
    <source>
        <dbReference type="SAM" id="Coils"/>
    </source>
</evidence>
<keyword evidence="1" id="KW-0175">Coiled coil</keyword>
<proteinExistence type="predicted"/>
<keyword evidence="4" id="KW-1185">Reference proteome</keyword>
<dbReference type="AlphaFoldDB" id="U5NFG4"/>
<evidence type="ECO:0000313" key="4">
    <source>
        <dbReference type="Proteomes" id="UP000017119"/>
    </source>
</evidence>